<proteinExistence type="predicted"/>
<sequence length="149" mass="16115">MTFLQAVDVPFVVPYMGMNKTAGNQGGVGLSFNPVTNMIVDYMTEPDYVINGAIVIPYDFPSFQATIQGQIYYSGGSFPKVTCRIRRNAATLVTGSEVTTYPPAAAVASTTIMVNPGDTFDLYWQGEGSFFVRPSCVAGENTYLKVIPV</sequence>
<evidence type="ECO:0008006" key="2">
    <source>
        <dbReference type="Google" id="ProtNLM"/>
    </source>
</evidence>
<organism evidence="1">
    <name type="scientific">Gordonia phage Petito</name>
    <dbReference type="NCBI Taxonomy" id="3158876"/>
    <lineage>
        <taxon>Viruses</taxon>
        <taxon>Duplodnaviria</taxon>
        <taxon>Heunggongvirae</taxon>
        <taxon>Uroviricota</taxon>
        <taxon>Caudoviricetes</taxon>
    </lineage>
</organism>
<accession>A0AAU8GQV9</accession>
<dbReference type="EMBL" id="PP758912">
    <property type="protein sequence ID" value="XCH43879.1"/>
    <property type="molecule type" value="Genomic_DNA"/>
</dbReference>
<evidence type="ECO:0000313" key="1">
    <source>
        <dbReference type="EMBL" id="XCH43879.1"/>
    </source>
</evidence>
<protein>
    <recommendedName>
        <fullName evidence="2">Minor tail protein</fullName>
    </recommendedName>
</protein>
<gene>
    <name evidence="1" type="primary">7</name>
    <name evidence="1" type="ORF">SEA_PETITO_7</name>
</gene>
<reference evidence="1" key="1">
    <citation type="submission" date="2024-05" db="EMBL/GenBank/DDBJ databases">
        <authorList>
            <person name="Benson E.M."/>
            <person name="Blount M.E."/>
            <person name="Chauhan S."/>
            <person name="Ehrhart J.N."/>
            <person name="Foster A.Z."/>
            <person name="Ingber A.M."/>
            <person name="Julian M.L."/>
            <person name="Kwansah D.N."/>
            <person name="Le T."/>
            <person name="May E.J."/>
            <person name="Mazel E.H."/>
            <person name="Morency E."/>
            <person name="Nelson S.A."/>
            <person name="O'Toole C.T."/>
            <person name="Potter K.E."/>
            <person name="Rue A.R."/>
            <person name="Vita L.A."/>
            <person name="Weigand K.A."/>
            <person name="Monti D.L."/>
            <person name="Russell D.A."/>
            <person name="Jacobs-Sera D."/>
            <person name="Hatfull G.F."/>
        </authorList>
    </citation>
    <scope>NUCLEOTIDE SEQUENCE</scope>
</reference>
<name>A0AAU8GQV9_9CAUD</name>